<organism evidence="2 3">
    <name type="scientific">Potamilus streckersoni</name>
    <dbReference type="NCBI Taxonomy" id="2493646"/>
    <lineage>
        <taxon>Eukaryota</taxon>
        <taxon>Metazoa</taxon>
        <taxon>Spiralia</taxon>
        <taxon>Lophotrochozoa</taxon>
        <taxon>Mollusca</taxon>
        <taxon>Bivalvia</taxon>
        <taxon>Autobranchia</taxon>
        <taxon>Heteroconchia</taxon>
        <taxon>Palaeoheterodonta</taxon>
        <taxon>Unionida</taxon>
        <taxon>Unionoidea</taxon>
        <taxon>Unionidae</taxon>
        <taxon>Ambleminae</taxon>
        <taxon>Lampsilini</taxon>
        <taxon>Potamilus</taxon>
    </lineage>
</organism>
<feature type="compositionally biased region" description="Basic residues" evidence="1">
    <location>
        <begin position="152"/>
        <end position="161"/>
    </location>
</feature>
<dbReference type="EMBL" id="JAEAOA010001832">
    <property type="protein sequence ID" value="KAK3608353.1"/>
    <property type="molecule type" value="Genomic_DNA"/>
</dbReference>
<name>A0AAE0WAQ6_9BIVA</name>
<gene>
    <name evidence="2" type="ORF">CHS0354_030811</name>
</gene>
<sequence>MISLSKYEHKAISLSEYEHKAMIFLSEYEHKAMIFLSEYEHKAMIFLSEYEHKTMISLSEYEHKSCFMPLTSTAPHVQWSFAGETEIHQWVWQSKRTSCLHPATMPNFVTRQTSRSRQHRKSSNTPCQITTLYVFHLENIEQAATLDNPGHSRYKKPHGKQPRNENKLLMPMEDRRNCNANGTPKGDPRTEMTCCTSVQK</sequence>
<proteinExistence type="predicted"/>
<comment type="caution">
    <text evidence="2">The sequence shown here is derived from an EMBL/GenBank/DDBJ whole genome shotgun (WGS) entry which is preliminary data.</text>
</comment>
<dbReference type="Proteomes" id="UP001195483">
    <property type="component" value="Unassembled WGS sequence"/>
</dbReference>
<reference evidence="2" key="1">
    <citation type="journal article" date="2021" name="Genome Biol. Evol.">
        <title>A High-Quality Reference Genome for a Parasitic Bivalve with Doubly Uniparental Inheritance (Bivalvia: Unionida).</title>
        <authorList>
            <person name="Smith C.H."/>
        </authorList>
    </citation>
    <scope>NUCLEOTIDE SEQUENCE</scope>
    <source>
        <strain evidence="2">CHS0354</strain>
    </source>
</reference>
<evidence type="ECO:0000313" key="2">
    <source>
        <dbReference type="EMBL" id="KAK3608353.1"/>
    </source>
</evidence>
<reference evidence="2" key="2">
    <citation type="journal article" date="2021" name="Genome Biol. Evol.">
        <title>Developing a high-quality reference genome for a parasitic bivalve with doubly uniparental inheritance (Bivalvia: Unionida).</title>
        <authorList>
            <person name="Smith C.H."/>
        </authorList>
    </citation>
    <scope>NUCLEOTIDE SEQUENCE</scope>
    <source>
        <strain evidence="2">CHS0354</strain>
        <tissue evidence="2">Mantle</tissue>
    </source>
</reference>
<evidence type="ECO:0000256" key="1">
    <source>
        <dbReference type="SAM" id="MobiDB-lite"/>
    </source>
</evidence>
<evidence type="ECO:0000313" key="3">
    <source>
        <dbReference type="Proteomes" id="UP001195483"/>
    </source>
</evidence>
<keyword evidence="3" id="KW-1185">Reference proteome</keyword>
<dbReference type="AlphaFoldDB" id="A0AAE0WAQ6"/>
<protein>
    <submittedName>
        <fullName evidence="2">Uncharacterized protein</fullName>
    </submittedName>
</protein>
<reference evidence="2" key="3">
    <citation type="submission" date="2023-05" db="EMBL/GenBank/DDBJ databases">
        <authorList>
            <person name="Smith C.H."/>
        </authorList>
    </citation>
    <scope>NUCLEOTIDE SEQUENCE</scope>
    <source>
        <strain evidence="2">CHS0354</strain>
        <tissue evidence="2">Mantle</tissue>
    </source>
</reference>
<accession>A0AAE0WAQ6</accession>
<feature type="compositionally biased region" description="Basic and acidic residues" evidence="1">
    <location>
        <begin position="162"/>
        <end position="177"/>
    </location>
</feature>
<feature type="region of interest" description="Disordered" evidence="1">
    <location>
        <begin position="146"/>
        <end position="200"/>
    </location>
</feature>